<evidence type="ECO:0000256" key="8">
    <source>
        <dbReference type="ARBA" id="ARBA00022701"/>
    </source>
</evidence>
<keyword evidence="14" id="KW-0131">Cell cycle</keyword>
<keyword evidence="15" id="KW-0137">Centromere</keyword>
<proteinExistence type="inferred from homology"/>
<dbReference type="STRING" id="215250.A0A316YKG5"/>
<dbReference type="InParanoid" id="A0A316YKG5"/>
<dbReference type="PANTHER" id="PTHR28017">
    <property type="entry name" value="DASH COMPLEX SUBUNIT DAD3"/>
    <property type="match status" value="1"/>
</dbReference>
<dbReference type="EMBL" id="KZ819636">
    <property type="protein sequence ID" value="PWN90050.1"/>
    <property type="molecule type" value="Genomic_DNA"/>
</dbReference>
<evidence type="ECO:0000256" key="4">
    <source>
        <dbReference type="ARBA" id="ARBA00006277"/>
    </source>
</evidence>
<keyword evidence="20" id="KW-1185">Reference proteome</keyword>
<evidence type="ECO:0000256" key="12">
    <source>
        <dbReference type="ARBA" id="ARBA00023212"/>
    </source>
</evidence>
<dbReference type="GO" id="GO:0008608">
    <property type="term" value="P:attachment of spindle microtubules to kinetochore"/>
    <property type="evidence" value="ECO:0007669"/>
    <property type="project" value="InterPro"/>
</dbReference>
<evidence type="ECO:0000313" key="19">
    <source>
        <dbReference type="EMBL" id="PWN90050.1"/>
    </source>
</evidence>
<keyword evidence="7" id="KW-0132">Cell division</keyword>
<evidence type="ECO:0000256" key="9">
    <source>
        <dbReference type="ARBA" id="ARBA00022776"/>
    </source>
</evidence>
<dbReference type="OrthoDB" id="2443965at2759"/>
<feature type="region of interest" description="Disordered" evidence="18">
    <location>
        <begin position="90"/>
        <end position="154"/>
    </location>
</feature>
<evidence type="ECO:0000256" key="5">
    <source>
        <dbReference type="ARBA" id="ARBA00022454"/>
    </source>
</evidence>
<dbReference type="RefSeq" id="XP_025377248.1">
    <property type="nucleotide sequence ID" value="XM_025524969.1"/>
</dbReference>
<dbReference type="GO" id="GO:0005874">
    <property type="term" value="C:microtubule"/>
    <property type="evidence" value="ECO:0007669"/>
    <property type="project" value="UniProtKB-KW"/>
</dbReference>
<dbReference type="InterPro" id="IPR013965">
    <property type="entry name" value="DASH_Dad3"/>
</dbReference>
<dbReference type="AlphaFoldDB" id="A0A316YKG5"/>
<evidence type="ECO:0000256" key="7">
    <source>
        <dbReference type="ARBA" id="ARBA00022618"/>
    </source>
</evidence>
<dbReference type="GO" id="GO:0051010">
    <property type="term" value="F:microtubule plus-end binding"/>
    <property type="evidence" value="ECO:0007669"/>
    <property type="project" value="TreeGrafter"/>
</dbReference>
<name>A0A316YKG5_9BASI</name>
<keyword evidence="12" id="KW-0206">Cytoskeleton</keyword>
<dbReference type="GO" id="GO:0042729">
    <property type="term" value="C:DASH complex"/>
    <property type="evidence" value="ECO:0007669"/>
    <property type="project" value="InterPro"/>
</dbReference>
<evidence type="ECO:0000256" key="1">
    <source>
        <dbReference type="ARBA" id="ARBA00004123"/>
    </source>
</evidence>
<dbReference type="GeneID" id="37046885"/>
<keyword evidence="8" id="KW-0493">Microtubule</keyword>
<keyword evidence="13" id="KW-0539">Nucleus</keyword>
<dbReference type="Proteomes" id="UP000245768">
    <property type="component" value="Unassembled WGS sequence"/>
</dbReference>
<keyword evidence="10" id="KW-0159">Chromosome partition</keyword>
<keyword evidence="5" id="KW-0158">Chromosome</keyword>
<evidence type="ECO:0000256" key="18">
    <source>
        <dbReference type="SAM" id="MobiDB-lite"/>
    </source>
</evidence>
<gene>
    <name evidence="19" type="ORF">FA10DRAFT_301333</name>
</gene>
<protein>
    <recommendedName>
        <fullName evidence="16">DASH complex subunit DAD3</fullName>
    </recommendedName>
    <alternativeName>
        <fullName evidence="17">Outer kinetochore protein DAD3</fullName>
    </alternativeName>
</protein>
<dbReference type="Pfam" id="PF08656">
    <property type="entry name" value="DASH_Dad3"/>
    <property type="match status" value="1"/>
</dbReference>
<keyword evidence="9" id="KW-0498">Mitosis</keyword>
<sequence length="154" mass="17391">MSSARDRESAARSFTNPYTGHRLLNSTEQEVLGEYARLAGTIKRISALSAPLSSSQMHQQLLTDLRVLERKMGLVLTLFKASVWALIQSQQDEMEAQQAREEEEGQQQQQQQYGYVSGNDYDDEDTTMTGMGGGQQQDSSRYTRNSMADQSQYH</sequence>
<evidence type="ECO:0000256" key="15">
    <source>
        <dbReference type="ARBA" id="ARBA00023328"/>
    </source>
</evidence>
<evidence type="ECO:0000256" key="6">
    <source>
        <dbReference type="ARBA" id="ARBA00022490"/>
    </source>
</evidence>
<feature type="region of interest" description="Disordered" evidence="18">
    <location>
        <begin position="1"/>
        <end position="20"/>
    </location>
</feature>
<evidence type="ECO:0000313" key="20">
    <source>
        <dbReference type="Proteomes" id="UP000245768"/>
    </source>
</evidence>
<feature type="compositionally biased region" description="Polar residues" evidence="18">
    <location>
        <begin position="138"/>
        <end position="154"/>
    </location>
</feature>
<evidence type="ECO:0000256" key="10">
    <source>
        <dbReference type="ARBA" id="ARBA00022829"/>
    </source>
</evidence>
<organism evidence="19 20">
    <name type="scientific">Acaromyces ingoldii</name>
    <dbReference type="NCBI Taxonomy" id="215250"/>
    <lineage>
        <taxon>Eukaryota</taxon>
        <taxon>Fungi</taxon>
        <taxon>Dikarya</taxon>
        <taxon>Basidiomycota</taxon>
        <taxon>Ustilaginomycotina</taxon>
        <taxon>Exobasidiomycetes</taxon>
        <taxon>Exobasidiales</taxon>
        <taxon>Cryptobasidiaceae</taxon>
        <taxon>Acaromyces</taxon>
    </lineage>
</organism>
<comment type="subcellular location">
    <subcellularLocation>
        <location evidence="3">Chromosome</location>
        <location evidence="3">Centromere</location>
        <location evidence="3">Kinetochore</location>
    </subcellularLocation>
    <subcellularLocation>
        <location evidence="2">Cytoplasm</location>
        <location evidence="2">Cytoskeleton</location>
        <location evidence="2">Spindle</location>
    </subcellularLocation>
    <subcellularLocation>
        <location evidence="1">Nucleus</location>
    </subcellularLocation>
</comment>
<evidence type="ECO:0000256" key="2">
    <source>
        <dbReference type="ARBA" id="ARBA00004186"/>
    </source>
</evidence>
<feature type="compositionally biased region" description="Basic and acidic residues" evidence="18">
    <location>
        <begin position="1"/>
        <end position="10"/>
    </location>
</feature>
<dbReference type="GO" id="GO:0051301">
    <property type="term" value="P:cell division"/>
    <property type="evidence" value="ECO:0007669"/>
    <property type="project" value="UniProtKB-KW"/>
</dbReference>
<reference evidence="19 20" key="1">
    <citation type="journal article" date="2018" name="Mol. Biol. Evol.">
        <title>Broad Genomic Sampling Reveals a Smut Pathogenic Ancestry of the Fungal Clade Ustilaginomycotina.</title>
        <authorList>
            <person name="Kijpornyongpan T."/>
            <person name="Mondo S.J."/>
            <person name="Barry K."/>
            <person name="Sandor L."/>
            <person name="Lee J."/>
            <person name="Lipzen A."/>
            <person name="Pangilinan J."/>
            <person name="LaButti K."/>
            <person name="Hainaut M."/>
            <person name="Henrissat B."/>
            <person name="Grigoriev I.V."/>
            <person name="Spatafora J.W."/>
            <person name="Aime M.C."/>
        </authorList>
    </citation>
    <scope>NUCLEOTIDE SEQUENCE [LARGE SCALE GENOMIC DNA]</scope>
    <source>
        <strain evidence="19 20">MCA 4198</strain>
    </source>
</reference>
<comment type="similarity">
    <text evidence="4">Belongs to the DASH complex DAD3 family.</text>
</comment>
<keyword evidence="6" id="KW-0963">Cytoplasm</keyword>
<evidence type="ECO:0000256" key="13">
    <source>
        <dbReference type="ARBA" id="ARBA00023242"/>
    </source>
</evidence>
<dbReference type="PANTHER" id="PTHR28017:SF1">
    <property type="entry name" value="DASH COMPLEX SUBUNIT DAD3"/>
    <property type="match status" value="1"/>
</dbReference>
<dbReference type="GO" id="GO:0072686">
    <property type="term" value="C:mitotic spindle"/>
    <property type="evidence" value="ECO:0007669"/>
    <property type="project" value="InterPro"/>
</dbReference>
<evidence type="ECO:0000256" key="16">
    <source>
        <dbReference type="ARBA" id="ARBA00044179"/>
    </source>
</evidence>
<evidence type="ECO:0000256" key="3">
    <source>
        <dbReference type="ARBA" id="ARBA00004629"/>
    </source>
</evidence>
<evidence type="ECO:0000256" key="11">
    <source>
        <dbReference type="ARBA" id="ARBA00022838"/>
    </source>
</evidence>
<evidence type="ECO:0000256" key="14">
    <source>
        <dbReference type="ARBA" id="ARBA00023306"/>
    </source>
</evidence>
<accession>A0A316YKG5</accession>
<evidence type="ECO:0000256" key="17">
    <source>
        <dbReference type="ARBA" id="ARBA00044305"/>
    </source>
</evidence>
<keyword evidence="11" id="KW-0995">Kinetochore</keyword>